<dbReference type="RefSeq" id="WP_009454070.1">
    <property type="nucleotide sequence ID" value="NZ_DAMBOE010000004.1"/>
</dbReference>
<comment type="caution">
    <text evidence="2">The sequence shown here is derived from an EMBL/GenBank/DDBJ whole genome shotgun (WGS) entry which is preliminary data.</text>
</comment>
<protein>
    <recommendedName>
        <fullName evidence="4">N-acetyltransferase domain-containing protein</fullName>
    </recommendedName>
</protein>
<evidence type="ECO:0000256" key="1">
    <source>
        <dbReference type="SAM" id="Phobius"/>
    </source>
</evidence>
<sequence>MLIKQEPVPMETVLPSFGDWKRNGEIVKPQILVLEIKDKDGLTDDALGFVLVERHESYRHYSDGPLEAAGICLSFKRIAGKYTYGSHGQGYFLGGFTPSINTVSLTSSIVWSEGAVFLDLPGLAGQRIGTYLMNEIVQWAQQWPDASVASIKLYAGQAQSDNKERRNRFYEQFGIVFDYDDEQRRSGQSRPVLVRDLITVETWKKNIVEHNMHDYLGSIVDLNERILSDLNARDRACANLIAEQRRAEARPFRWALGQLYSKYSQTIFVVLVFIVIMGVSWVKITQGS</sequence>
<evidence type="ECO:0008006" key="4">
    <source>
        <dbReference type="Google" id="ProtNLM"/>
    </source>
</evidence>
<reference evidence="2" key="1">
    <citation type="submission" date="2022-11" db="EMBL/GenBank/DDBJ databases">
        <title>Biodiversity and phylogenetic relationships of bacteria.</title>
        <authorList>
            <person name="Machado R.A.R."/>
            <person name="Bhat A."/>
            <person name="Loulou A."/>
            <person name="Kallel S."/>
        </authorList>
    </citation>
    <scope>NUCLEOTIDE SEQUENCE</scope>
    <source>
        <strain evidence="2">DSM 16503</strain>
    </source>
</reference>
<dbReference type="GeneID" id="94039806"/>
<dbReference type="EMBL" id="JAPKNB010000022">
    <property type="protein sequence ID" value="MCX5567481.1"/>
    <property type="molecule type" value="Genomic_DNA"/>
</dbReference>
<accession>A0AAW5W2Y3</accession>
<dbReference type="Proteomes" id="UP001208074">
    <property type="component" value="Unassembled WGS sequence"/>
</dbReference>
<gene>
    <name evidence="2" type="ORF">OSH02_19080</name>
</gene>
<feature type="transmembrane region" description="Helical" evidence="1">
    <location>
        <begin position="263"/>
        <end position="282"/>
    </location>
</feature>
<dbReference type="AlphaFoldDB" id="A0AAW5W2Y3"/>
<name>A0AAW5W2Y3_9BURK</name>
<evidence type="ECO:0000313" key="3">
    <source>
        <dbReference type="Proteomes" id="UP001208074"/>
    </source>
</evidence>
<keyword evidence="1" id="KW-0472">Membrane</keyword>
<keyword evidence="1" id="KW-1133">Transmembrane helix</keyword>
<evidence type="ECO:0000313" key="2">
    <source>
        <dbReference type="EMBL" id="MCX5567481.1"/>
    </source>
</evidence>
<proteinExistence type="predicted"/>
<keyword evidence="1" id="KW-0812">Transmembrane</keyword>
<organism evidence="2 3">
    <name type="scientific">Alcaligenes phenolicus</name>
    <dbReference type="NCBI Taxonomy" id="232846"/>
    <lineage>
        <taxon>Bacteria</taxon>
        <taxon>Pseudomonadati</taxon>
        <taxon>Pseudomonadota</taxon>
        <taxon>Betaproteobacteria</taxon>
        <taxon>Burkholderiales</taxon>
        <taxon>Alcaligenaceae</taxon>
        <taxon>Alcaligenes</taxon>
    </lineage>
</organism>